<dbReference type="PROSITE" id="PS51384">
    <property type="entry name" value="FAD_FR"/>
    <property type="match status" value="1"/>
</dbReference>
<dbReference type="SUPFAM" id="SSF63380">
    <property type="entry name" value="Riboflavin synthase domain-like"/>
    <property type="match status" value="1"/>
</dbReference>
<dbReference type="Gene3D" id="3.40.50.80">
    <property type="entry name" value="Nucleotide-binding domain of ferredoxin-NADP reductase (FNR) module"/>
    <property type="match status" value="1"/>
</dbReference>
<dbReference type="Pfam" id="PF00111">
    <property type="entry name" value="Fer2"/>
    <property type="match status" value="1"/>
</dbReference>
<proteinExistence type="predicted"/>
<feature type="domain" description="FAD-binding FR-type" evidence="2">
    <location>
        <begin position="89"/>
        <end position="187"/>
    </location>
</feature>
<dbReference type="PROSITE" id="PS51085">
    <property type="entry name" value="2FE2S_FER_2"/>
    <property type="match status" value="1"/>
</dbReference>
<dbReference type="PRINTS" id="PR00371">
    <property type="entry name" value="FPNCR"/>
</dbReference>
<dbReference type="AlphaFoldDB" id="A0A7M2X472"/>
<dbReference type="SUPFAM" id="SSF52343">
    <property type="entry name" value="Ferredoxin reductase-like, C-terminal NADP-linked domain"/>
    <property type="match status" value="1"/>
</dbReference>
<feature type="domain" description="2Fe-2S ferredoxin-type" evidence="1">
    <location>
        <begin position="1"/>
        <end position="88"/>
    </location>
</feature>
<dbReference type="InterPro" id="IPR017938">
    <property type="entry name" value="Riboflavin_synthase-like_b-brl"/>
</dbReference>
<dbReference type="Gene3D" id="3.10.20.30">
    <property type="match status" value="1"/>
</dbReference>
<evidence type="ECO:0000313" key="3">
    <source>
        <dbReference type="EMBL" id="QOV92567.1"/>
    </source>
</evidence>
<dbReference type="CDD" id="cd06194">
    <property type="entry name" value="FNR_N-term_Iron_sulfur_binding"/>
    <property type="match status" value="1"/>
</dbReference>
<organism evidence="3 4">
    <name type="scientific">Humisphaera borealis</name>
    <dbReference type="NCBI Taxonomy" id="2807512"/>
    <lineage>
        <taxon>Bacteria</taxon>
        <taxon>Pseudomonadati</taxon>
        <taxon>Planctomycetota</taxon>
        <taxon>Phycisphaerae</taxon>
        <taxon>Tepidisphaerales</taxon>
        <taxon>Tepidisphaeraceae</taxon>
        <taxon>Humisphaera</taxon>
    </lineage>
</organism>
<accession>A0A7M2X472</accession>
<dbReference type="InterPro" id="IPR001709">
    <property type="entry name" value="Flavoprot_Pyr_Nucl_cyt_Rdtase"/>
</dbReference>
<dbReference type="EMBL" id="CP063458">
    <property type="protein sequence ID" value="QOV92567.1"/>
    <property type="molecule type" value="Genomic_DNA"/>
</dbReference>
<keyword evidence="4" id="KW-1185">Reference proteome</keyword>
<dbReference type="SUPFAM" id="SSF54292">
    <property type="entry name" value="2Fe-2S ferredoxin-like"/>
    <property type="match status" value="1"/>
</dbReference>
<reference evidence="3 4" key="1">
    <citation type="submission" date="2020-10" db="EMBL/GenBank/DDBJ databases">
        <title>Wide distribution of Phycisphaera-like planctomycetes from WD2101 soil group in peatlands and genome analysis of the first cultivated representative.</title>
        <authorList>
            <person name="Dedysh S.N."/>
            <person name="Beletsky A.V."/>
            <person name="Ivanova A."/>
            <person name="Kulichevskaya I.S."/>
            <person name="Suzina N.E."/>
            <person name="Philippov D.A."/>
            <person name="Rakitin A.L."/>
            <person name="Mardanov A.V."/>
            <person name="Ravin N.V."/>
        </authorList>
    </citation>
    <scope>NUCLEOTIDE SEQUENCE [LARGE SCALE GENOMIC DNA]</scope>
    <source>
        <strain evidence="3 4">M1803</strain>
    </source>
</reference>
<evidence type="ECO:0000313" key="4">
    <source>
        <dbReference type="Proteomes" id="UP000593765"/>
    </source>
</evidence>
<dbReference type="InterPro" id="IPR036010">
    <property type="entry name" value="2Fe-2S_ferredoxin-like_sf"/>
</dbReference>
<dbReference type="GO" id="GO:0051536">
    <property type="term" value="F:iron-sulfur cluster binding"/>
    <property type="evidence" value="ECO:0007669"/>
    <property type="project" value="InterPro"/>
</dbReference>
<dbReference type="InterPro" id="IPR050415">
    <property type="entry name" value="MRET"/>
</dbReference>
<dbReference type="PANTHER" id="PTHR47354">
    <property type="entry name" value="NADH OXIDOREDUCTASE HCR"/>
    <property type="match status" value="1"/>
</dbReference>
<dbReference type="CDD" id="cd00207">
    <property type="entry name" value="fer2"/>
    <property type="match status" value="1"/>
</dbReference>
<dbReference type="Pfam" id="PF00175">
    <property type="entry name" value="NAD_binding_1"/>
    <property type="match status" value="1"/>
</dbReference>
<sequence length="329" mass="35206">MAAVTCNSLTVSLADNETALEGLLRAGVDVPNSCRGGACQSCLVRAVEGTPPPASQAGLKDALKAQGFFLACICRPTADLSIALASDAVPRVPARVRSVERLTADVARLTLHCDAPFDYRPGQFANVVRSDGLSRPYSIASLHGDEPYIEMHVRKVPGGQMSGWIYDDAADGHELELRGPVGECFYTPGKPHQPLLLVGTGTGLAPLYAIARDALRQGHAGPIHLYHGAIDEAGLYMVREMQSLAANHQNLHYTACVKSPREPLAAPSADLRIGELEQIVLSDLGSARGWRCFLCGNPQFVASLRKKLFLAGTAMKEIHSDAFLMRPTA</sequence>
<name>A0A7M2X472_9BACT</name>
<dbReference type="PANTHER" id="PTHR47354:SF5">
    <property type="entry name" value="PROTEIN RFBI"/>
    <property type="match status" value="1"/>
</dbReference>
<evidence type="ECO:0000259" key="2">
    <source>
        <dbReference type="PROSITE" id="PS51384"/>
    </source>
</evidence>
<dbReference type="InterPro" id="IPR039261">
    <property type="entry name" value="FNR_nucleotide-bd"/>
</dbReference>
<dbReference type="InterPro" id="IPR017927">
    <property type="entry name" value="FAD-bd_FR_type"/>
</dbReference>
<dbReference type="Pfam" id="PF00970">
    <property type="entry name" value="FAD_binding_6"/>
    <property type="match status" value="1"/>
</dbReference>
<dbReference type="InterPro" id="IPR012675">
    <property type="entry name" value="Beta-grasp_dom_sf"/>
</dbReference>
<protein>
    <submittedName>
        <fullName evidence="3">2Fe-2S iron-sulfur cluster binding domain-containing protein</fullName>
    </submittedName>
</protein>
<dbReference type="GO" id="GO:0016491">
    <property type="term" value="F:oxidoreductase activity"/>
    <property type="evidence" value="ECO:0007669"/>
    <property type="project" value="InterPro"/>
</dbReference>
<dbReference type="InterPro" id="IPR001433">
    <property type="entry name" value="OxRdtase_FAD/NAD-bd"/>
</dbReference>
<evidence type="ECO:0000259" key="1">
    <source>
        <dbReference type="PROSITE" id="PS51085"/>
    </source>
</evidence>
<dbReference type="InterPro" id="IPR008333">
    <property type="entry name" value="Cbr1-like_FAD-bd_dom"/>
</dbReference>
<dbReference type="RefSeq" id="WP_206290402.1">
    <property type="nucleotide sequence ID" value="NZ_CP063458.1"/>
</dbReference>
<dbReference type="Gene3D" id="2.40.30.10">
    <property type="entry name" value="Translation factors"/>
    <property type="match status" value="1"/>
</dbReference>
<dbReference type="PRINTS" id="PR00410">
    <property type="entry name" value="PHEHYDRXLASE"/>
</dbReference>
<dbReference type="Proteomes" id="UP000593765">
    <property type="component" value="Chromosome"/>
</dbReference>
<dbReference type="KEGG" id="hbs:IPV69_14495"/>
<dbReference type="InterPro" id="IPR001041">
    <property type="entry name" value="2Fe-2S_ferredoxin-type"/>
</dbReference>
<gene>
    <name evidence="3" type="ORF">IPV69_14495</name>
</gene>